<evidence type="ECO:0000256" key="9">
    <source>
        <dbReference type="SAM" id="MobiDB-lite"/>
    </source>
</evidence>
<keyword evidence="5" id="KW-0862">Zinc</keyword>
<sequence>MTSLPSQSSRRRSSPSEQSSSAFIQQGPQNDAPSSLAASHDGDSVLLSNPDNNKSLIHGASIGTTAENPPLGREREPRCCWICQQEDIDDTPETSPWRSPCPCSLQAHEACLIEWIASQESPRPGDLAPAVSLACPQCKAEIKVKRPKDYLVLVVDKVQRLAKAFVLPSALSAVAGCFYSGLLVYGVNTINLVFGREEARRILAPRVYDARLYALLRETSLGRFLATVVEPMDPFFPSFDALANWRLYIGLPLIAPSLILSRTHSVDHVFAVLPITYLLFRSDNQDVRHWPPSPSFTIAALPYIRSAYNEMYKYAFGELEKKWDRAVQRRQSEDETGERGAQEVVEEVAHEMERVENEIFELQVEINARMDDNPHQPNRANGNGQQLGNEPANAEAGQNPQGEQPAQGWEVRRNISTSSVATSVMGALFLPAISSIMGDLLKLSLPTRWVVKQAARGRFSTSGGGLLHEKWGRSIIGGCLFVVLKDVVILYCKWKKARDFRNWNIVDYVKKDRK</sequence>
<keyword evidence="2 10" id="KW-0812">Transmembrane</keyword>
<keyword evidence="4" id="KW-0863">Zinc-finger</keyword>
<reference evidence="12 13" key="1">
    <citation type="submission" date="2018-05" db="EMBL/GenBank/DDBJ databases">
        <title>Draft genome sequence of Scytalidium lignicola DSM 105466, a ubiquitous saprotrophic fungus.</title>
        <authorList>
            <person name="Buettner E."/>
            <person name="Gebauer A.M."/>
            <person name="Hofrichter M."/>
            <person name="Liers C."/>
            <person name="Kellner H."/>
        </authorList>
    </citation>
    <scope>NUCLEOTIDE SEQUENCE [LARGE SCALE GENOMIC DNA]</scope>
    <source>
        <strain evidence="12 13">DSM 105466</strain>
    </source>
</reference>
<feature type="compositionally biased region" description="Polar residues" evidence="9">
    <location>
        <begin position="375"/>
        <end position="388"/>
    </location>
</feature>
<feature type="transmembrane region" description="Helical" evidence="10">
    <location>
        <begin position="170"/>
        <end position="194"/>
    </location>
</feature>
<dbReference type="InterPro" id="IPR013083">
    <property type="entry name" value="Znf_RING/FYVE/PHD"/>
</dbReference>
<feature type="non-terminal residue" evidence="12">
    <location>
        <position position="514"/>
    </location>
</feature>
<dbReference type="GO" id="GO:0016020">
    <property type="term" value="C:membrane"/>
    <property type="evidence" value="ECO:0007669"/>
    <property type="project" value="UniProtKB-SubCell"/>
</dbReference>
<evidence type="ECO:0000256" key="2">
    <source>
        <dbReference type="ARBA" id="ARBA00022692"/>
    </source>
</evidence>
<keyword evidence="6 10" id="KW-1133">Transmembrane helix</keyword>
<evidence type="ECO:0000313" key="13">
    <source>
        <dbReference type="Proteomes" id="UP000258309"/>
    </source>
</evidence>
<organism evidence="12 13">
    <name type="scientific">Scytalidium lignicola</name>
    <name type="common">Hyphomycete</name>
    <dbReference type="NCBI Taxonomy" id="5539"/>
    <lineage>
        <taxon>Eukaryota</taxon>
        <taxon>Fungi</taxon>
        <taxon>Dikarya</taxon>
        <taxon>Ascomycota</taxon>
        <taxon>Pezizomycotina</taxon>
        <taxon>Leotiomycetes</taxon>
        <taxon>Leotiomycetes incertae sedis</taxon>
        <taxon>Scytalidium</taxon>
    </lineage>
</organism>
<dbReference type="Pfam" id="PF12906">
    <property type="entry name" value="RINGv"/>
    <property type="match status" value="1"/>
</dbReference>
<feature type="compositionally biased region" description="Polar residues" evidence="9">
    <location>
        <begin position="22"/>
        <end position="37"/>
    </location>
</feature>
<evidence type="ECO:0000256" key="7">
    <source>
        <dbReference type="ARBA" id="ARBA00023136"/>
    </source>
</evidence>
<dbReference type="SUPFAM" id="SSF57850">
    <property type="entry name" value="RING/U-box"/>
    <property type="match status" value="1"/>
</dbReference>
<dbReference type="Gene3D" id="3.30.40.10">
    <property type="entry name" value="Zinc/RING finger domain, C3HC4 (zinc finger)"/>
    <property type="match status" value="1"/>
</dbReference>
<feature type="coiled-coil region" evidence="8">
    <location>
        <begin position="338"/>
        <end position="365"/>
    </location>
</feature>
<keyword evidence="7 10" id="KW-0472">Membrane</keyword>
<feature type="non-terminal residue" evidence="12">
    <location>
        <position position="1"/>
    </location>
</feature>
<feature type="region of interest" description="Disordered" evidence="9">
    <location>
        <begin position="1"/>
        <end position="52"/>
    </location>
</feature>
<feature type="domain" description="RING-CH-type" evidence="11">
    <location>
        <begin position="72"/>
        <end position="145"/>
    </location>
</feature>
<dbReference type="OMA" id="DFDLWPP"/>
<dbReference type="AlphaFoldDB" id="A0A3E2H3A5"/>
<dbReference type="PANTHER" id="PTHR46283">
    <property type="entry name" value="E3 UBIQUITIN-PROTEIN LIGASE MARCH5"/>
    <property type="match status" value="1"/>
</dbReference>
<protein>
    <recommendedName>
        <fullName evidence="11">RING-CH-type domain-containing protein</fullName>
    </recommendedName>
</protein>
<accession>A0A3E2H3A5</accession>
<proteinExistence type="predicted"/>
<dbReference type="EMBL" id="NCSJ02000186">
    <property type="protein sequence ID" value="RFU27874.1"/>
    <property type="molecule type" value="Genomic_DNA"/>
</dbReference>
<dbReference type="SMART" id="SM00744">
    <property type="entry name" value="RINGv"/>
    <property type="match status" value="1"/>
</dbReference>
<evidence type="ECO:0000256" key="4">
    <source>
        <dbReference type="ARBA" id="ARBA00022771"/>
    </source>
</evidence>
<evidence type="ECO:0000259" key="11">
    <source>
        <dbReference type="PROSITE" id="PS51292"/>
    </source>
</evidence>
<evidence type="ECO:0000256" key="10">
    <source>
        <dbReference type="SAM" id="Phobius"/>
    </source>
</evidence>
<keyword evidence="13" id="KW-1185">Reference proteome</keyword>
<evidence type="ECO:0000256" key="5">
    <source>
        <dbReference type="ARBA" id="ARBA00022833"/>
    </source>
</evidence>
<comment type="subcellular location">
    <subcellularLocation>
        <location evidence="1">Membrane</location>
        <topology evidence="1">Multi-pass membrane protein</topology>
    </subcellularLocation>
</comment>
<dbReference type="STRING" id="5539.A0A3E2H3A5"/>
<keyword evidence="3" id="KW-0479">Metal-binding</keyword>
<dbReference type="OrthoDB" id="5817083at2759"/>
<comment type="caution">
    <text evidence="12">The sequence shown here is derived from an EMBL/GenBank/DDBJ whole genome shotgun (WGS) entry which is preliminary data.</text>
</comment>
<dbReference type="PROSITE" id="PS51292">
    <property type="entry name" value="ZF_RING_CH"/>
    <property type="match status" value="1"/>
</dbReference>
<keyword evidence="8" id="KW-0175">Coiled coil</keyword>
<evidence type="ECO:0000256" key="6">
    <source>
        <dbReference type="ARBA" id="ARBA00022989"/>
    </source>
</evidence>
<evidence type="ECO:0000256" key="3">
    <source>
        <dbReference type="ARBA" id="ARBA00022723"/>
    </source>
</evidence>
<evidence type="ECO:0000313" key="12">
    <source>
        <dbReference type="EMBL" id="RFU27874.1"/>
    </source>
</evidence>
<dbReference type="GO" id="GO:0008270">
    <property type="term" value="F:zinc ion binding"/>
    <property type="evidence" value="ECO:0007669"/>
    <property type="project" value="UniProtKB-KW"/>
</dbReference>
<gene>
    <name evidence="12" type="ORF">B7463_g8476</name>
</gene>
<evidence type="ECO:0000256" key="8">
    <source>
        <dbReference type="SAM" id="Coils"/>
    </source>
</evidence>
<dbReference type="InterPro" id="IPR011016">
    <property type="entry name" value="Znf_RING-CH"/>
</dbReference>
<name>A0A3E2H3A5_SCYLI</name>
<feature type="region of interest" description="Disordered" evidence="9">
    <location>
        <begin position="371"/>
        <end position="408"/>
    </location>
</feature>
<dbReference type="Proteomes" id="UP000258309">
    <property type="component" value="Unassembled WGS sequence"/>
</dbReference>
<evidence type="ECO:0000256" key="1">
    <source>
        <dbReference type="ARBA" id="ARBA00004141"/>
    </source>
</evidence>